<evidence type="ECO:0000256" key="9">
    <source>
        <dbReference type="PROSITE-ProRule" id="PRU00278"/>
    </source>
</evidence>
<comment type="caution">
    <text evidence="12">The sequence shown here is derived from an EMBL/GenBank/DDBJ whole genome shotgun (WGS) entry which is preliminary data.</text>
</comment>
<evidence type="ECO:0000256" key="5">
    <source>
        <dbReference type="ARBA" id="ARBA00023186"/>
    </source>
</evidence>
<dbReference type="InterPro" id="IPR000297">
    <property type="entry name" value="PPIase_PpiC"/>
</dbReference>
<accession>A0A916T6R5</accession>
<evidence type="ECO:0000256" key="4">
    <source>
        <dbReference type="ARBA" id="ARBA00023110"/>
    </source>
</evidence>
<evidence type="ECO:0000259" key="11">
    <source>
        <dbReference type="PROSITE" id="PS50198"/>
    </source>
</evidence>
<dbReference type="PANTHER" id="PTHR47637">
    <property type="entry name" value="CHAPERONE SURA"/>
    <property type="match status" value="1"/>
</dbReference>
<keyword evidence="3" id="KW-0574">Periplasm</keyword>
<feature type="domain" description="PpiC" evidence="11">
    <location>
        <begin position="204"/>
        <end position="302"/>
    </location>
</feature>
<evidence type="ECO:0000256" key="7">
    <source>
        <dbReference type="ARBA" id="ARBA00030642"/>
    </source>
</evidence>
<keyword evidence="4 9" id="KW-0697">Rotamase</keyword>
<dbReference type="Gene3D" id="3.10.50.40">
    <property type="match status" value="1"/>
</dbReference>
<dbReference type="InterPro" id="IPR050280">
    <property type="entry name" value="OMP_Chaperone_SurA"/>
</dbReference>
<reference evidence="12" key="1">
    <citation type="journal article" date="2014" name="Int. J. Syst. Evol. Microbiol.">
        <title>Complete genome sequence of Corynebacterium casei LMG S-19264T (=DSM 44701T), isolated from a smear-ripened cheese.</title>
        <authorList>
            <consortium name="US DOE Joint Genome Institute (JGI-PGF)"/>
            <person name="Walter F."/>
            <person name="Albersmeier A."/>
            <person name="Kalinowski J."/>
            <person name="Ruckert C."/>
        </authorList>
    </citation>
    <scope>NUCLEOTIDE SEQUENCE</scope>
    <source>
        <strain evidence="12">CGMCC 1.15330</strain>
    </source>
</reference>
<evidence type="ECO:0000256" key="8">
    <source>
        <dbReference type="ARBA" id="ARBA00031484"/>
    </source>
</evidence>
<sequence length="454" mass="49380">MKQARGWAALGGRMLGTVALVAVAAGAVAQQEPPPAGAAAAGLDLPTNIEFFGKLDPNVRKPTAIVNDHVITGTDVDQRVALILAANNAGQISQADRDRLKLQVLRQLIDETLEIQEAKSADITITRDEITQSYDRVSRNFNRTPAQMATFLRDSGSSERSLKRQIEGELAWQRYLRRKVEPFVNIGDQEVKAILDRLEAAKGTEEFNVREIFLSANDANSAQVLERARGIMDEIRKAQQPFGFFARQYSEASTRAVEGDLGWVRAAQLPAELASAVQQMQAGQVAGPIAVPGGFSILALVDKRQVLTADPRDAKLSLKQLTIAFPAGTNEAQAAARAAAFGKAIQTIQGCGTVEKVAATIGAEVVDNDTIRIRDLPPQLAEIVQQLQVGQATPPFGSREQGVRSLVLCGRDDPRGGQLPSSEQVENQLQQQRVNLRAQQKLRDLRRDAVVEYR</sequence>
<dbReference type="InterPro" id="IPR027304">
    <property type="entry name" value="Trigger_fact/SurA_dom_sf"/>
</dbReference>
<keyword evidence="2 10" id="KW-0732">Signal</keyword>
<dbReference type="PROSITE" id="PS50198">
    <property type="entry name" value="PPIC_PPIASE_2"/>
    <property type="match status" value="1"/>
</dbReference>
<dbReference type="Proteomes" id="UP000623067">
    <property type="component" value="Unassembled WGS sequence"/>
</dbReference>
<evidence type="ECO:0000313" key="12">
    <source>
        <dbReference type="EMBL" id="GGB33767.1"/>
    </source>
</evidence>
<evidence type="ECO:0000256" key="6">
    <source>
        <dbReference type="ARBA" id="ARBA00023235"/>
    </source>
</evidence>
<dbReference type="EMBL" id="BMIH01000003">
    <property type="protein sequence ID" value="GGB33767.1"/>
    <property type="molecule type" value="Genomic_DNA"/>
</dbReference>
<dbReference type="Pfam" id="PF09312">
    <property type="entry name" value="SurA_N"/>
    <property type="match status" value="1"/>
</dbReference>
<evidence type="ECO:0000256" key="1">
    <source>
        <dbReference type="ARBA" id="ARBA00018370"/>
    </source>
</evidence>
<keyword evidence="13" id="KW-1185">Reference proteome</keyword>
<reference evidence="12" key="2">
    <citation type="submission" date="2020-09" db="EMBL/GenBank/DDBJ databases">
        <authorList>
            <person name="Sun Q."/>
            <person name="Zhou Y."/>
        </authorList>
    </citation>
    <scope>NUCLEOTIDE SEQUENCE</scope>
    <source>
        <strain evidence="12">CGMCC 1.15330</strain>
    </source>
</reference>
<gene>
    <name evidence="12" type="ORF">GCM10011380_24040</name>
</gene>
<dbReference type="InterPro" id="IPR046357">
    <property type="entry name" value="PPIase_dom_sf"/>
</dbReference>
<dbReference type="SUPFAM" id="SSF54534">
    <property type="entry name" value="FKBP-like"/>
    <property type="match status" value="2"/>
</dbReference>
<organism evidence="12 13">
    <name type="scientific">Sphingomonas metalli</name>
    <dbReference type="NCBI Taxonomy" id="1779358"/>
    <lineage>
        <taxon>Bacteria</taxon>
        <taxon>Pseudomonadati</taxon>
        <taxon>Pseudomonadota</taxon>
        <taxon>Alphaproteobacteria</taxon>
        <taxon>Sphingomonadales</taxon>
        <taxon>Sphingomonadaceae</taxon>
        <taxon>Sphingomonas</taxon>
    </lineage>
</organism>
<proteinExistence type="predicted"/>
<dbReference type="PANTHER" id="PTHR47637:SF1">
    <property type="entry name" value="CHAPERONE SURA"/>
    <property type="match status" value="1"/>
</dbReference>
<evidence type="ECO:0000256" key="2">
    <source>
        <dbReference type="ARBA" id="ARBA00022729"/>
    </source>
</evidence>
<evidence type="ECO:0000256" key="3">
    <source>
        <dbReference type="ARBA" id="ARBA00022764"/>
    </source>
</evidence>
<dbReference type="InterPro" id="IPR015391">
    <property type="entry name" value="SurA_N"/>
</dbReference>
<dbReference type="SUPFAM" id="SSF109998">
    <property type="entry name" value="Triger factor/SurA peptide-binding domain-like"/>
    <property type="match status" value="1"/>
</dbReference>
<evidence type="ECO:0000256" key="10">
    <source>
        <dbReference type="SAM" id="SignalP"/>
    </source>
</evidence>
<keyword evidence="6 9" id="KW-0413">Isomerase</keyword>
<dbReference type="GO" id="GO:0003755">
    <property type="term" value="F:peptidyl-prolyl cis-trans isomerase activity"/>
    <property type="evidence" value="ECO:0007669"/>
    <property type="project" value="UniProtKB-KW"/>
</dbReference>
<dbReference type="AlphaFoldDB" id="A0A916T6R5"/>
<evidence type="ECO:0000313" key="13">
    <source>
        <dbReference type="Proteomes" id="UP000623067"/>
    </source>
</evidence>
<dbReference type="Pfam" id="PF00639">
    <property type="entry name" value="Rotamase"/>
    <property type="match status" value="1"/>
</dbReference>
<feature type="chain" id="PRO_5038023187" description="Parvulin-like PPIase" evidence="10">
    <location>
        <begin position="25"/>
        <end position="454"/>
    </location>
</feature>
<dbReference type="Gene3D" id="1.10.4030.10">
    <property type="entry name" value="Porin chaperone SurA, peptide-binding domain"/>
    <property type="match status" value="1"/>
</dbReference>
<keyword evidence="5" id="KW-0143">Chaperone</keyword>
<name>A0A916T6R5_9SPHN</name>
<protein>
    <recommendedName>
        <fullName evidence="1">Parvulin-like PPIase</fullName>
    </recommendedName>
    <alternativeName>
        <fullName evidence="7">Peptidyl-prolyl cis-trans isomerase plp</fullName>
    </alternativeName>
    <alternativeName>
        <fullName evidence="8">Rotamase plp</fullName>
    </alternativeName>
</protein>
<feature type="signal peptide" evidence="10">
    <location>
        <begin position="1"/>
        <end position="24"/>
    </location>
</feature>